<dbReference type="SMART" id="SM00421">
    <property type="entry name" value="HTH_LUXR"/>
    <property type="match status" value="1"/>
</dbReference>
<dbReference type="CDD" id="cd17535">
    <property type="entry name" value="REC_NarL-like"/>
    <property type="match status" value="1"/>
</dbReference>
<dbReference type="CDD" id="cd06170">
    <property type="entry name" value="LuxR_C_like"/>
    <property type="match status" value="1"/>
</dbReference>
<dbReference type="PRINTS" id="PR00038">
    <property type="entry name" value="HTHLUXR"/>
</dbReference>
<dbReference type="Gene3D" id="1.10.10.10">
    <property type="entry name" value="Winged helix-like DNA-binding domain superfamily/Winged helix DNA-binding domain"/>
    <property type="match status" value="1"/>
</dbReference>
<evidence type="ECO:0000256" key="1">
    <source>
        <dbReference type="ARBA" id="ARBA00022553"/>
    </source>
</evidence>
<accession>A0ABW2JRV8</accession>
<evidence type="ECO:0000256" key="5">
    <source>
        <dbReference type="PROSITE-ProRule" id="PRU00169"/>
    </source>
</evidence>
<keyword evidence="9" id="KW-1185">Reference proteome</keyword>
<evidence type="ECO:0000313" key="8">
    <source>
        <dbReference type="EMBL" id="MFC7308138.1"/>
    </source>
</evidence>
<dbReference type="PROSITE" id="PS50043">
    <property type="entry name" value="HTH_LUXR_2"/>
    <property type="match status" value="1"/>
</dbReference>
<dbReference type="PROSITE" id="PS00622">
    <property type="entry name" value="HTH_LUXR_1"/>
    <property type="match status" value="1"/>
</dbReference>
<keyword evidence="2" id="KW-0805">Transcription regulation</keyword>
<reference evidence="9" key="1">
    <citation type="journal article" date="2019" name="Int. J. Syst. Evol. Microbiol.">
        <title>The Global Catalogue of Microorganisms (GCM) 10K type strain sequencing project: providing services to taxonomists for standard genome sequencing and annotation.</title>
        <authorList>
            <consortium name="The Broad Institute Genomics Platform"/>
            <consortium name="The Broad Institute Genome Sequencing Center for Infectious Disease"/>
            <person name="Wu L."/>
            <person name="Ma J."/>
        </authorList>
    </citation>
    <scope>NUCLEOTIDE SEQUENCE [LARGE SCALE GENOMIC DNA]</scope>
    <source>
        <strain evidence="9">SYNS20</strain>
    </source>
</reference>
<feature type="modified residue" description="4-aspartylphosphate" evidence="5">
    <location>
        <position position="52"/>
    </location>
</feature>
<dbReference type="InterPro" id="IPR001789">
    <property type="entry name" value="Sig_transdc_resp-reg_receiver"/>
</dbReference>
<evidence type="ECO:0000256" key="3">
    <source>
        <dbReference type="ARBA" id="ARBA00023125"/>
    </source>
</evidence>
<evidence type="ECO:0000256" key="4">
    <source>
        <dbReference type="ARBA" id="ARBA00023163"/>
    </source>
</evidence>
<dbReference type="EMBL" id="JBHTCF010000014">
    <property type="protein sequence ID" value="MFC7308138.1"/>
    <property type="molecule type" value="Genomic_DNA"/>
</dbReference>
<name>A0ABW2JRV8_9ACTN</name>
<comment type="caution">
    <text evidence="8">The sequence shown here is derived from an EMBL/GenBank/DDBJ whole genome shotgun (WGS) entry which is preliminary data.</text>
</comment>
<keyword evidence="3" id="KW-0238">DNA-binding</keyword>
<dbReference type="SUPFAM" id="SSF52172">
    <property type="entry name" value="CheY-like"/>
    <property type="match status" value="1"/>
</dbReference>
<keyword evidence="4" id="KW-0804">Transcription</keyword>
<dbReference type="PANTHER" id="PTHR43214:SF24">
    <property type="entry name" value="TRANSCRIPTIONAL REGULATORY PROTEIN NARL-RELATED"/>
    <property type="match status" value="1"/>
</dbReference>
<dbReference type="PROSITE" id="PS50110">
    <property type="entry name" value="RESPONSE_REGULATORY"/>
    <property type="match status" value="1"/>
</dbReference>
<evidence type="ECO:0000313" key="9">
    <source>
        <dbReference type="Proteomes" id="UP001596523"/>
    </source>
</evidence>
<evidence type="ECO:0000256" key="2">
    <source>
        <dbReference type="ARBA" id="ARBA00023015"/>
    </source>
</evidence>
<dbReference type="Proteomes" id="UP001596523">
    <property type="component" value="Unassembled WGS sequence"/>
</dbReference>
<dbReference type="PANTHER" id="PTHR43214">
    <property type="entry name" value="TWO-COMPONENT RESPONSE REGULATOR"/>
    <property type="match status" value="1"/>
</dbReference>
<dbReference type="Gene3D" id="3.40.50.2300">
    <property type="match status" value="1"/>
</dbReference>
<evidence type="ECO:0000259" key="7">
    <source>
        <dbReference type="PROSITE" id="PS50110"/>
    </source>
</evidence>
<keyword evidence="1 5" id="KW-0597">Phosphoprotein</keyword>
<feature type="domain" description="HTH luxR-type" evidence="6">
    <location>
        <begin position="145"/>
        <end position="215"/>
    </location>
</feature>
<dbReference type="InterPro" id="IPR000792">
    <property type="entry name" value="Tscrpt_reg_LuxR_C"/>
</dbReference>
<sequence length="215" mass="23303">MRLVIAEDLLLLREGLIRLLTATGHEVLAAVDSGPDLIAAVDTHRPDLALIDVRLPPGFRDEGLRAAIEVRARHTPTLPVIILSQYVERTYAAELLADGRGGVGYLLKDRVTDIDAFLDALDRVAAGGTALDPEVVAQIFARNSQDTGLARLTPREHEVLALMAQGLSNSAIAERLVLAPVSVEKHISNLLAKLDLPLTHDTHRRVQAVLTYLNA</sequence>
<dbReference type="InterPro" id="IPR036388">
    <property type="entry name" value="WH-like_DNA-bd_sf"/>
</dbReference>
<gene>
    <name evidence="8" type="ORF">ACFQVC_28415</name>
</gene>
<dbReference type="InterPro" id="IPR011006">
    <property type="entry name" value="CheY-like_superfamily"/>
</dbReference>
<proteinExistence type="predicted"/>
<dbReference type="Pfam" id="PF00072">
    <property type="entry name" value="Response_reg"/>
    <property type="match status" value="1"/>
</dbReference>
<dbReference type="Pfam" id="PF00196">
    <property type="entry name" value="GerE"/>
    <property type="match status" value="1"/>
</dbReference>
<feature type="domain" description="Response regulatory" evidence="7">
    <location>
        <begin position="2"/>
        <end position="123"/>
    </location>
</feature>
<protein>
    <submittedName>
        <fullName evidence="8">LuxR C-terminal-related transcriptional regulator</fullName>
    </submittedName>
</protein>
<dbReference type="SMART" id="SM00448">
    <property type="entry name" value="REC"/>
    <property type="match status" value="1"/>
</dbReference>
<dbReference type="InterPro" id="IPR058245">
    <property type="entry name" value="NreC/VraR/RcsB-like_REC"/>
</dbReference>
<organism evidence="8 9">
    <name type="scientific">Streptomyces monticola</name>
    <dbReference type="NCBI Taxonomy" id="2666263"/>
    <lineage>
        <taxon>Bacteria</taxon>
        <taxon>Bacillati</taxon>
        <taxon>Actinomycetota</taxon>
        <taxon>Actinomycetes</taxon>
        <taxon>Kitasatosporales</taxon>
        <taxon>Streptomycetaceae</taxon>
        <taxon>Streptomyces</taxon>
    </lineage>
</organism>
<dbReference type="RefSeq" id="WP_370423475.1">
    <property type="nucleotide sequence ID" value="NZ_JBHTCF010000014.1"/>
</dbReference>
<dbReference type="InterPro" id="IPR039420">
    <property type="entry name" value="WalR-like"/>
</dbReference>
<evidence type="ECO:0000259" key="6">
    <source>
        <dbReference type="PROSITE" id="PS50043"/>
    </source>
</evidence>